<protein>
    <submittedName>
        <fullName evidence="1">Uncharacterized protein</fullName>
    </submittedName>
</protein>
<dbReference type="Proteomes" id="UP000663869">
    <property type="component" value="Unassembled WGS sequence"/>
</dbReference>
<evidence type="ECO:0000313" key="2">
    <source>
        <dbReference type="Proteomes" id="UP000663869"/>
    </source>
</evidence>
<reference evidence="1" key="1">
    <citation type="submission" date="2021-02" db="EMBL/GenBank/DDBJ databases">
        <authorList>
            <person name="Nowell W R."/>
        </authorList>
    </citation>
    <scope>NUCLEOTIDE SEQUENCE</scope>
</reference>
<organism evidence="1 2">
    <name type="scientific">Rotaria socialis</name>
    <dbReference type="NCBI Taxonomy" id="392032"/>
    <lineage>
        <taxon>Eukaryota</taxon>
        <taxon>Metazoa</taxon>
        <taxon>Spiralia</taxon>
        <taxon>Gnathifera</taxon>
        <taxon>Rotifera</taxon>
        <taxon>Eurotatoria</taxon>
        <taxon>Bdelloidea</taxon>
        <taxon>Philodinida</taxon>
        <taxon>Philodinidae</taxon>
        <taxon>Rotaria</taxon>
    </lineage>
</organism>
<name>A0A818G944_9BILA</name>
<evidence type="ECO:0000313" key="1">
    <source>
        <dbReference type="EMBL" id="CAF3486335.1"/>
    </source>
</evidence>
<dbReference type="AlphaFoldDB" id="A0A818G944"/>
<comment type="caution">
    <text evidence="1">The sequence shown here is derived from an EMBL/GenBank/DDBJ whole genome shotgun (WGS) entry which is preliminary data.</text>
</comment>
<gene>
    <name evidence="1" type="ORF">FME351_LOCUS15849</name>
</gene>
<sequence length="116" mass="12782">MSKVGSAATHWISCDIVLTNADQLWKSQNAMMLESDVCRLEAVAELDTSSSELGLSPEYIQKLKLVTLGSPIEIESPLDAKKTEVTVFGPVIIDFCEKQIAVPVHEFEYTLRVLLG</sequence>
<dbReference type="EMBL" id="CAJNYU010001956">
    <property type="protein sequence ID" value="CAF3486335.1"/>
    <property type="molecule type" value="Genomic_DNA"/>
</dbReference>
<accession>A0A818G944</accession>
<proteinExistence type="predicted"/>